<name>A0AA35URB0_LACSI</name>
<proteinExistence type="predicted"/>
<dbReference type="Proteomes" id="UP001177003">
    <property type="component" value="Chromosome 0"/>
</dbReference>
<protein>
    <submittedName>
        <fullName evidence="2">Uncharacterized protein</fullName>
    </submittedName>
</protein>
<dbReference type="EMBL" id="OX465086">
    <property type="protein sequence ID" value="CAI9263561.1"/>
    <property type="molecule type" value="Genomic_DNA"/>
</dbReference>
<evidence type="ECO:0000313" key="2">
    <source>
        <dbReference type="EMBL" id="CAI9263561.1"/>
    </source>
</evidence>
<feature type="compositionally biased region" description="Polar residues" evidence="1">
    <location>
        <begin position="91"/>
        <end position="100"/>
    </location>
</feature>
<reference evidence="2" key="1">
    <citation type="submission" date="2023-04" db="EMBL/GenBank/DDBJ databases">
        <authorList>
            <person name="Vijverberg K."/>
            <person name="Xiong W."/>
            <person name="Schranz E."/>
        </authorList>
    </citation>
    <scope>NUCLEOTIDE SEQUENCE</scope>
</reference>
<gene>
    <name evidence="2" type="ORF">LSALG_LOCUS4242</name>
</gene>
<keyword evidence="3" id="KW-1185">Reference proteome</keyword>
<sequence length="164" mass="17976">MKRQRKAVRRYLLHQNMTKTTNQWRTTSFHHFQRRVSNTSTPTSSGTKQYTTGGLLDTITTKTDGKRTTNGFPDTSTTESDEKCATVGFIDTTTSNSDGRCTTGDLPDTNIAKPNGKHTTSGFQKTIDKQYGRGTIDVPSDTANNPEAGRNANDHPDAATRSDG</sequence>
<organism evidence="2 3">
    <name type="scientific">Lactuca saligna</name>
    <name type="common">Willowleaf lettuce</name>
    <dbReference type="NCBI Taxonomy" id="75948"/>
    <lineage>
        <taxon>Eukaryota</taxon>
        <taxon>Viridiplantae</taxon>
        <taxon>Streptophyta</taxon>
        <taxon>Embryophyta</taxon>
        <taxon>Tracheophyta</taxon>
        <taxon>Spermatophyta</taxon>
        <taxon>Magnoliopsida</taxon>
        <taxon>eudicotyledons</taxon>
        <taxon>Gunneridae</taxon>
        <taxon>Pentapetalae</taxon>
        <taxon>asterids</taxon>
        <taxon>campanulids</taxon>
        <taxon>Asterales</taxon>
        <taxon>Asteraceae</taxon>
        <taxon>Cichorioideae</taxon>
        <taxon>Cichorieae</taxon>
        <taxon>Lactucinae</taxon>
        <taxon>Lactuca</taxon>
    </lineage>
</organism>
<feature type="compositionally biased region" description="Basic and acidic residues" evidence="1">
    <location>
        <begin position="152"/>
        <end position="164"/>
    </location>
</feature>
<evidence type="ECO:0000313" key="3">
    <source>
        <dbReference type="Proteomes" id="UP001177003"/>
    </source>
</evidence>
<dbReference type="AlphaFoldDB" id="A0AA35URB0"/>
<evidence type="ECO:0000256" key="1">
    <source>
        <dbReference type="SAM" id="MobiDB-lite"/>
    </source>
</evidence>
<feature type="region of interest" description="Disordered" evidence="1">
    <location>
        <begin position="61"/>
        <end position="164"/>
    </location>
</feature>
<accession>A0AA35URB0</accession>